<keyword evidence="2" id="KW-1185">Reference proteome</keyword>
<dbReference type="EMBL" id="FUWJ01000001">
    <property type="protein sequence ID" value="SJZ39286.1"/>
    <property type="molecule type" value="Genomic_DNA"/>
</dbReference>
<accession>A0A1T4KA82</accession>
<organism evidence="1 2">
    <name type="scientific">Enhydrobacter aerosaccus</name>
    <dbReference type="NCBI Taxonomy" id="225324"/>
    <lineage>
        <taxon>Bacteria</taxon>
        <taxon>Pseudomonadati</taxon>
        <taxon>Pseudomonadota</taxon>
        <taxon>Alphaproteobacteria</taxon>
        <taxon>Hyphomicrobiales</taxon>
        <taxon>Enhydrobacter</taxon>
    </lineage>
</organism>
<dbReference type="PANTHER" id="PTHR34846">
    <property type="entry name" value="4-CARBOXYMUCONOLACTONE DECARBOXYLASE FAMILY PROTEIN (AFU_ORTHOLOGUE AFUA_6G11590)"/>
    <property type="match status" value="1"/>
</dbReference>
<dbReference type="PANTHER" id="PTHR34846:SF10">
    <property type="entry name" value="CYTOPLASMIC PROTEIN"/>
    <property type="match status" value="1"/>
</dbReference>
<evidence type="ECO:0000313" key="1">
    <source>
        <dbReference type="EMBL" id="SJZ39286.1"/>
    </source>
</evidence>
<name>A0A1T4KA82_9HYPH</name>
<reference evidence="2" key="1">
    <citation type="submission" date="2017-02" db="EMBL/GenBank/DDBJ databases">
        <authorList>
            <person name="Varghese N."/>
            <person name="Submissions S."/>
        </authorList>
    </citation>
    <scope>NUCLEOTIDE SEQUENCE [LARGE SCALE GENOMIC DNA]</scope>
    <source>
        <strain evidence="2">ATCC 27094</strain>
    </source>
</reference>
<dbReference type="AlphaFoldDB" id="A0A1T4KA82"/>
<evidence type="ECO:0000313" key="2">
    <source>
        <dbReference type="Proteomes" id="UP000190092"/>
    </source>
</evidence>
<sequence length="94" mass="10630">MTETEGGLDKVAEVLSWRDSKLFSESERVALEYAERITYSDQQVDDAFFAKVKEHFTEPQIVELTAAVALENFRSKFNPALGIDAQGFCLVPKR</sequence>
<gene>
    <name evidence="1" type="ORF">SAMN02745126_00844</name>
</gene>
<dbReference type="RefSeq" id="WP_085932530.1">
    <property type="nucleotide sequence ID" value="NZ_FUWJ01000001.1"/>
</dbReference>
<dbReference type="SUPFAM" id="SSF69118">
    <property type="entry name" value="AhpD-like"/>
    <property type="match status" value="1"/>
</dbReference>
<dbReference type="OrthoDB" id="9801997at2"/>
<protein>
    <recommendedName>
        <fullName evidence="3">Carboxymuconolactone decarboxylase family protein</fullName>
    </recommendedName>
</protein>
<dbReference type="STRING" id="225324.SAMN02745126_00844"/>
<proteinExistence type="predicted"/>
<dbReference type="InterPro" id="IPR029032">
    <property type="entry name" value="AhpD-like"/>
</dbReference>
<dbReference type="Proteomes" id="UP000190092">
    <property type="component" value="Unassembled WGS sequence"/>
</dbReference>
<evidence type="ECO:0008006" key="3">
    <source>
        <dbReference type="Google" id="ProtNLM"/>
    </source>
</evidence>
<dbReference type="Gene3D" id="1.20.1290.10">
    <property type="entry name" value="AhpD-like"/>
    <property type="match status" value="1"/>
</dbReference>